<dbReference type="InParanoid" id="A0A136IYB5"/>
<feature type="compositionally biased region" description="Basic and acidic residues" evidence="1">
    <location>
        <begin position="87"/>
        <end position="126"/>
    </location>
</feature>
<sequence length="126" mass="14482">MGFFDTKYRAYRDARAGRSAQFSDEEIEKYTGKTRAELDKWAVSTEGVGRWQKASSMMAGGTVGLGMGEMPTHVRGTTLKYGPQWEQRQRDWEEQREQEQRRQEEEEEVKDTTEGKAKGKGKEHSA</sequence>
<dbReference type="AlphaFoldDB" id="A0A136IYB5"/>
<evidence type="ECO:0000313" key="2">
    <source>
        <dbReference type="EMBL" id="KXJ89891.1"/>
    </source>
</evidence>
<dbReference type="EMBL" id="KQ964254">
    <property type="protein sequence ID" value="KXJ89891.1"/>
    <property type="molecule type" value="Genomic_DNA"/>
</dbReference>
<keyword evidence="3" id="KW-1185">Reference proteome</keyword>
<proteinExistence type="predicted"/>
<dbReference type="OrthoDB" id="4837859at2759"/>
<organism evidence="2 3">
    <name type="scientific">Microdochium bolleyi</name>
    <dbReference type="NCBI Taxonomy" id="196109"/>
    <lineage>
        <taxon>Eukaryota</taxon>
        <taxon>Fungi</taxon>
        <taxon>Dikarya</taxon>
        <taxon>Ascomycota</taxon>
        <taxon>Pezizomycotina</taxon>
        <taxon>Sordariomycetes</taxon>
        <taxon>Xylariomycetidae</taxon>
        <taxon>Xylariales</taxon>
        <taxon>Microdochiaceae</taxon>
        <taxon>Microdochium</taxon>
    </lineage>
</organism>
<evidence type="ECO:0000256" key="1">
    <source>
        <dbReference type="SAM" id="MobiDB-lite"/>
    </source>
</evidence>
<gene>
    <name evidence="2" type="ORF">Micbo1qcDRAFT_165278</name>
</gene>
<reference evidence="3" key="1">
    <citation type="submission" date="2016-02" db="EMBL/GenBank/DDBJ databases">
        <title>Draft genome sequence of Microdochium bolleyi, a fungal endophyte of beachgrass.</title>
        <authorList>
            <consortium name="DOE Joint Genome Institute"/>
            <person name="David A.S."/>
            <person name="May G."/>
            <person name="Haridas S."/>
            <person name="Lim J."/>
            <person name="Wang M."/>
            <person name="Labutti K."/>
            <person name="Lipzen A."/>
            <person name="Barry K."/>
            <person name="Grigoriev I.V."/>
        </authorList>
    </citation>
    <scope>NUCLEOTIDE SEQUENCE [LARGE SCALE GENOMIC DNA]</scope>
    <source>
        <strain evidence="3">J235TASD1</strain>
    </source>
</reference>
<evidence type="ECO:0000313" key="3">
    <source>
        <dbReference type="Proteomes" id="UP000070501"/>
    </source>
</evidence>
<dbReference type="Proteomes" id="UP000070501">
    <property type="component" value="Unassembled WGS sequence"/>
</dbReference>
<protein>
    <submittedName>
        <fullName evidence="2">Uncharacterized protein</fullName>
    </submittedName>
</protein>
<accession>A0A136IYB5</accession>
<feature type="region of interest" description="Disordered" evidence="1">
    <location>
        <begin position="62"/>
        <end position="126"/>
    </location>
</feature>
<name>A0A136IYB5_9PEZI</name>